<dbReference type="CDD" id="cd13665">
    <property type="entry name" value="PBP2_TRAP_Dctp3_4"/>
    <property type="match status" value="1"/>
</dbReference>
<name>A0A1T4X2I2_9BACT</name>
<accession>A0A1T4X2I2</accession>
<protein>
    <submittedName>
        <fullName evidence="3">TRAP-type C4-dicarboxylate transport system, substrate-binding protein</fullName>
    </submittedName>
</protein>
<evidence type="ECO:0000256" key="2">
    <source>
        <dbReference type="SAM" id="SignalP"/>
    </source>
</evidence>
<dbReference type="Proteomes" id="UP000190027">
    <property type="component" value="Unassembled WGS sequence"/>
</dbReference>
<sequence length="346" mass="37972">MKRFLCLAAFLALLVLGGCSDADNSSADSDAANQSEPIRLTYANFPPAFTVPCVQMERWKTEVEKRSNGQVLVETFPGGTLLKAKNMLRGVVEGQADIGCVGMSYLPGVFPACSAVELPLGFESSRSSSRTLWALFDKYRPEELQDVKVLTMFATPPSNIMSREPIRGLADLQGKEMRGSGSSSRFLDAMGAVSVSMPMPEVPDALQKNMVQGIFTSLEVLQDMKFAEFCPSATIVDGPVYLFAVVMNKDRWDALPPATQQMLDELAPDQADWTGQYWDAHTAEAMEWARAEHGLQVFALSEEDRATASAQAADMFTDWTQAASKAGLPAEDILQDVRAWKQQFEQ</sequence>
<dbReference type="OrthoDB" id="8912194at2"/>
<dbReference type="NCBIfam" id="NF037995">
    <property type="entry name" value="TRAP_S1"/>
    <property type="match status" value="1"/>
</dbReference>
<keyword evidence="1 2" id="KW-0732">Signal</keyword>
<feature type="chain" id="PRO_5012707545" evidence="2">
    <location>
        <begin position="23"/>
        <end position="346"/>
    </location>
</feature>
<keyword evidence="4" id="KW-1185">Reference proteome</keyword>
<dbReference type="Pfam" id="PF03480">
    <property type="entry name" value="DctP"/>
    <property type="match status" value="1"/>
</dbReference>
<dbReference type="RefSeq" id="WP_078717279.1">
    <property type="nucleotide sequence ID" value="NZ_FUYC01000006.1"/>
</dbReference>
<reference evidence="3 4" key="1">
    <citation type="submission" date="2017-02" db="EMBL/GenBank/DDBJ databases">
        <authorList>
            <person name="Peterson S.W."/>
        </authorList>
    </citation>
    <scope>NUCLEOTIDE SEQUENCE [LARGE SCALE GENOMIC DNA]</scope>
    <source>
        <strain evidence="3 4">DSM 16080</strain>
    </source>
</reference>
<evidence type="ECO:0000313" key="4">
    <source>
        <dbReference type="Proteomes" id="UP000190027"/>
    </source>
</evidence>
<evidence type="ECO:0000256" key="1">
    <source>
        <dbReference type="ARBA" id="ARBA00022729"/>
    </source>
</evidence>
<gene>
    <name evidence="3" type="ORF">SAMN02745704_01723</name>
</gene>
<feature type="signal peptide" evidence="2">
    <location>
        <begin position="1"/>
        <end position="22"/>
    </location>
</feature>
<dbReference type="STRING" id="1121449.SAMN02745704_01723"/>
<proteinExistence type="predicted"/>
<dbReference type="PROSITE" id="PS51257">
    <property type="entry name" value="PROKAR_LIPOPROTEIN"/>
    <property type="match status" value="1"/>
</dbReference>
<dbReference type="Gene3D" id="3.40.190.170">
    <property type="entry name" value="Bacterial extracellular solute-binding protein, family 7"/>
    <property type="match status" value="1"/>
</dbReference>
<organism evidence="3 4">
    <name type="scientific">Paucidesulfovibrio gracilis DSM 16080</name>
    <dbReference type="NCBI Taxonomy" id="1121449"/>
    <lineage>
        <taxon>Bacteria</taxon>
        <taxon>Pseudomonadati</taxon>
        <taxon>Thermodesulfobacteriota</taxon>
        <taxon>Desulfovibrionia</taxon>
        <taxon>Desulfovibrionales</taxon>
        <taxon>Desulfovibrionaceae</taxon>
        <taxon>Paucidesulfovibrio</taxon>
    </lineage>
</organism>
<evidence type="ECO:0000313" key="3">
    <source>
        <dbReference type="EMBL" id="SKA83794.1"/>
    </source>
</evidence>
<dbReference type="GO" id="GO:0055085">
    <property type="term" value="P:transmembrane transport"/>
    <property type="evidence" value="ECO:0007669"/>
    <property type="project" value="InterPro"/>
</dbReference>
<dbReference type="InterPro" id="IPR018389">
    <property type="entry name" value="DctP_fam"/>
</dbReference>
<dbReference type="AlphaFoldDB" id="A0A1T4X2I2"/>
<dbReference type="PANTHER" id="PTHR33376">
    <property type="match status" value="1"/>
</dbReference>
<dbReference type="PANTHER" id="PTHR33376:SF15">
    <property type="entry name" value="BLL6794 PROTEIN"/>
    <property type="match status" value="1"/>
</dbReference>
<dbReference type="EMBL" id="FUYC01000006">
    <property type="protein sequence ID" value="SKA83794.1"/>
    <property type="molecule type" value="Genomic_DNA"/>
</dbReference>
<dbReference type="InterPro" id="IPR038404">
    <property type="entry name" value="TRAP_DctP_sf"/>
</dbReference>